<feature type="domain" description="VWFA" evidence="2">
    <location>
        <begin position="70"/>
        <end position="252"/>
    </location>
</feature>
<evidence type="ECO:0000256" key="1">
    <source>
        <dbReference type="SAM" id="MobiDB-lite"/>
    </source>
</evidence>
<protein>
    <recommendedName>
        <fullName evidence="2">VWFA domain-containing protein</fullName>
    </recommendedName>
</protein>
<dbReference type="PANTHER" id="PTHR10579:SF146">
    <property type="entry name" value="RING-TYPE DOMAIN-CONTAINING PROTEIN"/>
    <property type="match status" value="1"/>
</dbReference>
<dbReference type="EMBL" id="JAVIJP010000061">
    <property type="protein sequence ID" value="KAL3622062.1"/>
    <property type="molecule type" value="Genomic_DNA"/>
</dbReference>
<dbReference type="InterPro" id="IPR032838">
    <property type="entry name" value="Vwaint_dom"/>
</dbReference>
<accession>A0ABD3BXN8</accession>
<dbReference type="Proteomes" id="UP001632038">
    <property type="component" value="Unassembled WGS sequence"/>
</dbReference>
<dbReference type="SMART" id="SM00327">
    <property type="entry name" value="VWA"/>
    <property type="match status" value="1"/>
</dbReference>
<dbReference type="PROSITE" id="PS50234">
    <property type="entry name" value="VWFA"/>
    <property type="match status" value="1"/>
</dbReference>
<evidence type="ECO:0000259" key="2">
    <source>
        <dbReference type="PROSITE" id="PS50234"/>
    </source>
</evidence>
<proteinExistence type="predicted"/>
<comment type="caution">
    <text evidence="3">The sequence shown here is derived from an EMBL/GenBank/DDBJ whole genome shotgun (WGS) entry which is preliminary data.</text>
</comment>
<evidence type="ECO:0000313" key="4">
    <source>
        <dbReference type="Proteomes" id="UP001632038"/>
    </source>
</evidence>
<organism evidence="3 4">
    <name type="scientific">Castilleja foliolosa</name>
    <dbReference type="NCBI Taxonomy" id="1961234"/>
    <lineage>
        <taxon>Eukaryota</taxon>
        <taxon>Viridiplantae</taxon>
        <taxon>Streptophyta</taxon>
        <taxon>Embryophyta</taxon>
        <taxon>Tracheophyta</taxon>
        <taxon>Spermatophyta</taxon>
        <taxon>Magnoliopsida</taxon>
        <taxon>eudicotyledons</taxon>
        <taxon>Gunneridae</taxon>
        <taxon>Pentapetalae</taxon>
        <taxon>asterids</taxon>
        <taxon>lamiids</taxon>
        <taxon>Lamiales</taxon>
        <taxon>Orobanchaceae</taxon>
        <taxon>Pedicularideae</taxon>
        <taxon>Castillejinae</taxon>
        <taxon>Castilleja</taxon>
    </lineage>
</organism>
<dbReference type="SUPFAM" id="SSF53300">
    <property type="entry name" value="vWA-like"/>
    <property type="match status" value="1"/>
</dbReference>
<keyword evidence="4" id="KW-1185">Reference proteome</keyword>
<reference evidence="4" key="1">
    <citation type="journal article" date="2024" name="IScience">
        <title>Strigolactones Initiate the Formation of Haustorium-like Structures in Castilleja.</title>
        <authorList>
            <person name="Buerger M."/>
            <person name="Peterson D."/>
            <person name="Chory J."/>
        </authorList>
    </citation>
    <scope>NUCLEOTIDE SEQUENCE [LARGE SCALE GENOMIC DNA]</scope>
</reference>
<feature type="region of interest" description="Disordered" evidence="1">
    <location>
        <begin position="1"/>
        <end position="23"/>
    </location>
</feature>
<dbReference type="InterPro" id="IPR036465">
    <property type="entry name" value="vWFA_dom_sf"/>
</dbReference>
<dbReference type="AlphaFoldDB" id="A0ABD3BXN8"/>
<dbReference type="Pfam" id="PF14624">
    <property type="entry name" value="Vwaint"/>
    <property type="match status" value="1"/>
</dbReference>
<dbReference type="PANTHER" id="PTHR10579">
    <property type="entry name" value="CALCIUM-ACTIVATED CHLORIDE CHANNEL REGULATOR"/>
    <property type="match status" value="1"/>
</dbReference>
<name>A0ABD3BXN8_9LAMI</name>
<evidence type="ECO:0000313" key="3">
    <source>
        <dbReference type="EMBL" id="KAL3622062.1"/>
    </source>
</evidence>
<gene>
    <name evidence="3" type="ORF">CASFOL_034258</name>
</gene>
<dbReference type="InterPro" id="IPR002035">
    <property type="entry name" value="VWF_A"/>
</dbReference>
<dbReference type="InterPro" id="IPR051266">
    <property type="entry name" value="CLCR"/>
</dbReference>
<dbReference type="Pfam" id="PF00092">
    <property type="entry name" value="VWA"/>
    <property type="match status" value="1"/>
</dbReference>
<dbReference type="Gene3D" id="3.40.50.410">
    <property type="entry name" value="von Willebrand factor, type A domain"/>
    <property type="match status" value="1"/>
</dbReference>
<sequence>MSSSKKAKHVGNLPFSDDDEPLPAGKQNFSISAMPEFDAVAASETKDNFGVLIRLRAPSLSKDACRAPIDLVMVLDISCSMMYDNKLDLVKRASSFVIDHLGHSDRLSIVSFDACALRILPLRRMTEKGRADAKRVVDSLSTKPGTNILGGLTKGVEVIEERRNRNPVASILFLSDGHDSCNYLIGKKPSEYLPASIVKGTDNRRQTIPVHTFGFGLNHDPLLMHAIADLSGSTFSFIESYDSVQDAFMRHIGGLLSIVVRDLRLTLTSASDGVGIKSIPSGKHASEISNRESRGTVDVGDLYADEEKEFLVSVSVPVYVNNGNVRTTPLLDITCSYIDELSNTMIEMESVEIRRPGVPLPSDVKVKVEVDRQKNRLDAGEGLAEAQRVAETGDLEGARAILSKKISSVRASASGQMGDGLCLQLEAEMRETEEKMGSKETYERVGRAYALSSMSGHANQRATSSKNAYVTPNMVNKSQQLIKIEEVKTEEN</sequence>